<evidence type="ECO:0000256" key="3">
    <source>
        <dbReference type="ARBA" id="ARBA00022729"/>
    </source>
</evidence>
<reference evidence="7 8" key="1">
    <citation type="submission" date="2016-10" db="EMBL/GenBank/DDBJ databases">
        <authorList>
            <person name="de Groot N.N."/>
        </authorList>
    </citation>
    <scope>NUCLEOTIDE SEQUENCE [LARGE SCALE GENOMIC DNA]</scope>
    <source>
        <strain evidence="7 8">DSM 17862</strain>
    </source>
</reference>
<dbReference type="Proteomes" id="UP000199180">
    <property type="component" value="Unassembled WGS sequence"/>
</dbReference>
<comment type="subcellular location">
    <subcellularLocation>
        <location evidence="1">Cell membrane</location>
    </subcellularLocation>
</comment>
<keyword evidence="5" id="KW-0449">Lipoprotein</keyword>
<evidence type="ECO:0000313" key="8">
    <source>
        <dbReference type="Proteomes" id="UP000199180"/>
    </source>
</evidence>
<keyword evidence="4" id="KW-0472">Membrane</keyword>
<keyword evidence="3" id="KW-0732">Signal</keyword>
<organism evidence="7 8">
    <name type="scientific">Paracoccus homiensis</name>
    <dbReference type="NCBI Taxonomy" id="364199"/>
    <lineage>
        <taxon>Bacteria</taxon>
        <taxon>Pseudomonadati</taxon>
        <taxon>Pseudomonadota</taxon>
        <taxon>Alphaproteobacteria</taxon>
        <taxon>Rhodobacterales</taxon>
        <taxon>Paracoccaceae</taxon>
        <taxon>Paracoccus</taxon>
    </lineage>
</organism>
<evidence type="ECO:0000313" key="7">
    <source>
        <dbReference type="EMBL" id="SET82082.1"/>
    </source>
</evidence>
<evidence type="ECO:0000256" key="4">
    <source>
        <dbReference type="ARBA" id="ARBA00023136"/>
    </source>
</evidence>
<feature type="domain" description="ABC transporter substrate-binding protein PnrA-like" evidence="6">
    <location>
        <begin position="2"/>
        <end position="263"/>
    </location>
</feature>
<keyword evidence="8" id="KW-1185">Reference proteome</keyword>
<dbReference type="EMBL" id="FOHO01000011">
    <property type="protein sequence ID" value="SET82082.1"/>
    <property type="molecule type" value="Genomic_DNA"/>
</dbReference>
<dbReference type="PANTHER" id="PTHR34296">
    <property type="entry name" value="TRANSCRIPTIONAL ACTIVATOR PROTEIN MED"/>
    <property type="match status" value="1"/>
</dbReference>
<dbReference type="AlphaFoldDB" id="A0A1I0HGB2"/>
<dbReference type="CDD" id="cd06304">
    <property type="entry name" value="PBP1_BmpA_Med_PnrA-like"/>
    <property type="match status" value="1"/>
</dbReference>
<evidence type="ECO:0000259" key="6">
    <source>
        <dbReference type="Pfam" id="PF02608"/>
    </source>
</evidence>
<dbReference type="InterPro" id="IPR003760">
    <property type="entry name" value="PnrA-like"/>
</dbReference>
<proteinExistence type="predicted"/>
<protein>
    <submittedName>
        <fullName evidence="7">Nucleoside-binding protein</fullName>
    </submittedName>
</protein>
<dbReference type="GO" id="GO:0005886">
    <property type="term" value="C:plasma membrane"/>
    <property type="evidence" value="ECO:0007669"/>
    <property type="project" value="UniProtKB-SubCell"/>
</dbReference>
<keyword evidence="2" id="KW-1003">Cell membrane</keyword>
<evidence type="ECO:0000256" key="2">
    <source>
        <dbReference type="ARBA" id="ARBA00022475"/>
    </source>
</evidence>
<dbReference type="STRING" id="364199.SAMN04489858_11129"/>
<evidence type="ECO:0000256" key="1">
    <source>
        <dbReference type="ARBA" id="ARBA00004236"/>
    </source>
</evidence>
<dbReference type="Pfam" id="PF02608">
    <property type="entry name" value="Bmp"/>
    <property type="match status" value="1"/>
</dbReference>
<dbReference type="Gene3D" id="3.40.50.2300">
    <property type="match status" value="2"/>
</dbReference>
<dbReference type="InterPro" id="IPR050957">
    <property type="entry name" value="BMP_lipoprotein"/>
</dbReference>
<accession>A0A1I0HGB2</accession>
<gene>
    <name evidence="7" type="ORF">SAMN04489858_11129</name>
</gene>
<dbReference type="PANTHER" id="PTHR34296:SF2">
    <property type="entry name" value="ABC TRANSPORTER GUANOSINE-BINDING PROTEIN NUPN"/>
    <property type="match status" value="1"/>
</dbReference>
<evidence type="ECO:0000256" key="5">
    <source>
        <dbReference type="ARBA" id="ARBA00023288"/>
    </source>
</evidence>
<sequence>MRIAVFFVGEVQDNGFNASAFSGAERAGQAGVADIHIVSGVAYDQDEIRTRLAEVLPGVDGLIFIGGQGDIATPEVAALCPDKRFAIIQGNRTGPNLASYDVRQEDSAFLAGVLAANLTRSGIVGHLSGHRVRPGLKGRAAFVAGVNHAAPQVTVLTGFCGTQDDSTVTRGWAGAQIAAGADIIFTMLNDARQGAIDACRAGNIWQIGNALDWVQHDPQVFVASALARIDIGVEWAIRDMVAGRTPPEIVEFGLGEGDVVALSLGKAVPDAARDAVKAAAADIRAGRITISDIYEGAEFSPKDARCEV</sequence>
<name>A0A1I0HGB2_9RHOB</name>